<comment type="caution">
    <text evidence="10">The sequence shown here is derived from an EMBL/GenBank/DDBJ whole genome shotgun (WGS) entry which is preliminary data.</text>
</comment>
<dbReference type="AlphaFoldDB" id="A0A0R1M7Y8"/>
<dbReference type="FunFam" id="3.40.50.300:FF:000224">
    <property type="entry name" value="Energy-coupling factor transporter ATP-binding protein EcfA"/>
    <property type="match status" value="1"/>
</dbReference>
<dbReference type="PROSITE" id="PS50893">
    <property type="entry name" value="ABC_TRANSPORTER_2"/>
    <property type="match status" value="1"/>
</dbReference>
<keyword evidence="2 8" id="KW-0813">Transport</keyword>
<keyword evidence="7 8" id="KW-0472">Membrane</keyword>
<dbReference type="STRING" id="1423777.FD46_GL000044"/>
<dbReference type="PROSITE" id="PS00211">
    <property type="entry name" value="ABC_TRANSPORTER_1"/>
    <property type="match status" value="1"/>
</dbReference>
<keyword evidence="5 8" id="KW-0067">ATP-binding</keyword>
<evidence type="ECO:0000313" key="11">
    <source>
        <dbReference type="Proteomes" id="UP000051686"/>
    </source>
</evidence>
<keyword evidence="6" id="KW-1278">Translocase</keyword>
<name>A0A0R1M7Y8_9LACO</name>
<dbReference type="InterPro" id="IPR003593">
    <property type="entry name" value="AAA+_ATPase"/>
</dbReference>
<evidence type="ECO:0000259" key="9">
    <source>
        <dbReference type="PROSITE" id="PS50893"/>
    </source>
</evidence>
<dbReference type="NCBIfam" id="TIGR04521">
    <property type="entry name" value="ECF_ATPase_2"/>
    <property type="match status" value="1"/>
</dbReference>
<evidence type="ECO:0000256" key="1">
    <source>
        <dbReference type="ARBA" id="ARBA00004202"/>
    </source>
</evidence>
<evidence type="ECO:0000256" key="7">
    <source>
        <dbReference type="ARBA" id="ARBA00023136"/>
    </source>
</evidence>
<accession>A0A0R1M7Y8</accession>
<dbReference type="Proteomes" id="UP000051686">
    <property type="component" value="Unassembled WGS sequence"/>
</dbReference>
<comment type="subcellular location">
    <subcellularLocation>
        <location evidence="1 8">Cell membrane</location>
        <topology evidence="1 8">Peripheral membrane protein</topology>
    </subcellularLocation>
</comment>
<gene>
    <name evidence="10" type="ORF">FD46_GL000044</name>
</gene>
<dbReference type="NCBIfam" id="NF010155">
    <property type="entry name" value="PRK13634.1"/>
    <property type="match status" value="1"/>
</dbReference>
<dbReference type="Gene3D" id="3.40.50.300">
    <property type="entry name" value="P-loop containing nucleotide triphosphate hydrolases"/>
    <property type="match status" value="1"/>
</dbReference>
<keyword evidence="11" id="KW-1185">Reference proteome</keyword>
<protein>
    <recommendedName>
        <fullName evidence="8">Energy-coupling factor transporter ATP-binding protein EcfA2</fullName>
        <ecNumber evidence="8">7.-.-.-</ecNumber>
    </recommendedName>
</protein>
<dbReference type="PANTHER" id="PTHR43553:SF27">
    <property type="entry name" value="ENERGY-COUPLING FACTOR TRANSPORTER ATP-BINDING PROTEIN ECFA2"/>
    <property type="match status" value="1"/>
</dbReference>
<comment type="function">
    <text evidence="8">ATP-binding (A) component of a common energy-coupling factor (ECF) ABC-transporter complex.</text>
</comment>
<reference evidence="10 11" key="1">
    <citation type="journal article" date="2015" name="Genome Announc.">
        <title>Expanding the biotechnology potential of lactobacilli through comparative genomics of 213 strains and associated genera.</title>
        <authorList>
            <person name="Sun Z."/>
            <person name="Harris H.M."/>
            <person name="McCann A."/>
            <person name="Guo C."/>
            <person name="Argimon S."/>
            <person name="Zhang W."/>
            <person name="Yang X."/>
            <person name="Jeffery I.B."/>
            <person name="Cooney J.C."/>
            <person name="Kagawa T.F."/>
            <person name="Liu W."/>
            <person name="Song Y."/>
            <person name="Salvetti E."/>
            <person name="Wrobel A."/>
            <person name="Rasinkangas P."/>
            <person name="Parkhill J."/>
            <person name="Rea M.C."/>
            <person name="O'Sullivan O."/>
            <person name="Ritari J."/>
            <person name="Douillard F.P."/>
            <person name="Paul Ross R."/>
            <person name="Yang R."/>
            <person name="Briner A.E."/>
            <person name="Felis G.E."/>
            <person name="de Vos W.M."/>
            <person name="Barrangou R."/>
            <person name="Klaenhammer T.R."/>
            <person name="Caufield P.W."/>
            <person name="Cui Y."/>
            <person name="Zhang H."/>
            <person name="O'Toole P.W."/>
        </authorList>
    </citation>
    <scope>NUCLEOTIDE SEQUENCE [LARGE SCALE GENOMIC DNA]</scope>
    <source>
        <strain evidence="10 11">DSM 19972</strain>
    </source>
</reference>
<dbReference type="InterPro" id="IPR027417">
    <property type="entry name" value="P-loop_NTPase"/>
</dbReference>
<dbReference type="InterPro" id="IPR015856">
    <property type="entry name" value="ABC_transpr_CbiO/EcfA_su"/>
</dbReference>
<dbReference type="CDD" id="cd03225">
    <property type="entry name" value="ABC_cobalt_CbiO_domain1"/>
    <property type="match status" value="1"/>
</dbReference>
<dbReference type="EMBL" id="AZEH01000041">
    <property type="protein sequence ID" value="KRL04041.1"/>
    <property type="molecule type" value="Genomic_DNA"/>
</dbReference>
<dbReference type="PANTHER" id="PTHR43553">
    <property type="entry name" value="HEAVY METAL TRANSPORTER"/>
    <property type="match status" value="1"/>
</dbReference>
<dbReference type="InterPro" id="IPR030946">
    <property type="entry name" value="EcfA2"/>
</dbReference>
<dbReference type="GO" id="GO:0016887">
    <property type="term" value="F:ATP hydrolysis activity"/>
    <property type="evidence" value="ECO:0007669"/>
    <property type="project" value="InterPro"/>
</dbReference>
<sequence>MSIRFEKVNYIYQQATPFEHQALYDITLTIPTGSYTAIVGHTGSGKSTLLQHLNGLLKPVSGRIIIGDQEITSLTKNKELGTLRKHVGVVFQFPEAQLFEETVLKDIAFAPKNFGSSEQEALETARQMAKLVDLPEYVFNKSPFELSGGQMRRVAIAGVLAMKPEVLVLDEPTAGLDPKGRIEIMDMFQNLKIQQHLTIILVTHQMDDVARYADNVIVLEKGHLLANNFPEKIFSDSKWLQEHHLALPQATRFAKELQKRADSFNFSKVPLTEEELAIQLIQRINEVKQNDE</sequence>
<dbReference type="InterPro" id="IPR003439">
    <property type="entry name" value="ABC_transporter-like_ATP-bd"/>
</dbReference>
<dbReference type="InterPro" id="IPR017871">
    <property type="entry name" value="ABC_transporter-like_CS"/>
</dbReference>
<evidence type="ECO:0000256" key="8">
    <source>
        <dbReference type="RuleBase" id="RU365104"/>
    </source>
</evidence>
<dbReference type="GO" id="GO:0005524">
    <property type="term" value="F:ATP binding"/>
    <property type="evidence" value="ECO:0007669"/>
    <property type="project" value="UniProtKB-UniRule"/>
</dbReference>
<proteinExistence type="inferred from homology"/>
<keyword evidence="4 8" id="KW-0547">Nucleotide-binding</keyword>
<evidence type="ECO:0000313" key="10">
    <source>
        <dbReference type="EMBL" id="KRL04041.1"/>
    </source>
</evidence>
<evidence type="ECO:0000256" key="2">
    <source>
        <dbReference type="ARBA" id="ARBA00022448"/>
    </source>
</evidence>
<evidence type="ECO:0000256" key="3">
    <source>
        <dbReference type="ARBA" id="ARBA00022475"/>
    </source>
</evidence>
<dbReference type="PATRIC" id="fig|1423777.3.peg.46"/>
<organism evidence="10 11">
    <name type="scientific">Liquorilactobacillus oeni DSM 19972</name>
    <dbReference type="NCBI Taxonomy" id="1423777"/>
    <lineage>
        <taxon>Bacteria</taxon>
        <taxon>Bacillati</taxon>
        <taxon>Bacillota</taxon>
        <taxon>Bacilli</taxon>
        <taxon>Lactobacillales</taxon>
        <taxon>Lactobacillaceae</taxon>
        <taxon>Liquorilactobacillus</taxon>
    </lineage>
</organism>
<dbReference type="OrthoDB" id="9784332at2"/>
<dbReference type="EC" id="7.-.-.-" evidence="8"/>
<comment type="similarity">
    <text evidence="8">Belongs to the ABC transporter superfamily. Energy-coupling factor EcfA family.</text>
</comment>
<evidence type="ECO:0000256" key="5">
    <source>
        <dbReference type="ARBA" id="ARBA00022840"/>
    </source>
</evidence>
<dbReference type="InterPro" id="IPR050095">
    <property type="entry name" value="ECF_ABC_transporter_ATP-bd"/>
</dbReference>
<keyword evidence="3 8" id="KW-1003">Cell membrane</keyword>
<dbReference type="GO" id="GO:0042626">
    <property type="term" value="F:ATPase-coupled transmembrane transporter activity"/>
    <property type="evidence" value="ECO:0007669"/>
    <property type="project" value="TreeGrafter"/>
</dbReference>
<dbReference type="GO" id="GO:0043190">
    <property type="term" value="C:ATP-binding cassette (ABC) transporter complex"/>
    <property type="evidence" value="ECO:0007669"/>
    <property type="project" value="TreeGrafter"/>
</dbReference>
<dbReference type="SMART" id="SM00382">
    <property type="entry name" value="AAA"/>
    <property type="match status" value="1"/>
</dbReference>
<evidence type="ECO:0000256" key="6">
    <source>
        <dbReference type="ARBA" id="ARBA00022967"/>
    </source>
</evidence>
<feature type="domain" description="ABC transporter" evidence="9">
    <location>
        <begin position="3"/>
        <end position="246"/>
    </location>
</feature>
<dbReference type="Pfam" id="PF00005">
    <property type="entry name" value="ABC_tran"/>
    <property type="match status" value="1"/>
</dbReference>
<evidence type="ECO:0000256" key="4">
    <source>
        <dbReference type="ARBA" id="ARBA00022741"/>
    </source>
</evidence>
<dbReference type="SUPFAM" id="SSF52540">
    <property type="entry name" value="P-loop containing nucleoside triphosphate hydrolases"/>
    <property type="match status" value="1"/>
</dbReference>
<dbReference type="RefSeq" id="WP_057896919.1">
    <property type="nucleotide sequence ID" value="NZ_AZEH01000041.1"/>
</dbReference>
<comment type="subunit">
    <text evidence="8">Forms a stable energy-coupling factor (ECF) transporter complex composed of 2 membrane-embedded substrate-binding proteins (S component), 2 ATP-binding proteins (A component) and 2 transmembrane proteins (T component).</text>
</comment>